<organism evidence="3 4">
    <name type="scientific">Cylindrotheca closterium</name>
    <dbReference type="NCBI Taxonomy" id="2856"/>
    <lineage>
        <taxon>Eukaryota</taxon>
        <taxon>Sar</taxon>
        <taxon>Stramenopiles</taxon>
        <taxon>Ochrophyta</taxon>
        <taxon>Bacillariophyta</taxon>
        <taxon>Bacillariophyceae</taxon>
        <taxon>Bacillariophycidae</taxon>
        <taxon>Bacillariales</taxon>
        <taxon>Bacillariaceae</taxon>
        <taxon>Cylindrotheca</taxon>
    </lineage>
</organism>
<dbReference type="Proteomes" id="UP001295423">
    <property type="component" value="Unassembled WGS sequence"/>
</dbReference>
<name>A0AAD2G2Y3_9STRA</name>
<protein>
    <recommendedName>
        <fullName evidence="5">Prefoldin subunit 5</fullName>
    </recommendedName>
</protein>
<dbReference type="AlphaFoldDB" id="A0AAD2G2Y3"/>
<gene>
    <name evidence="3" type="ORF">CYCCA115_LOCUS18963</name>
</gene>
<evidence type="ECO:0000313" key="3">
    <source>
        <dbReference type="EMBL" id="CAJ1960947.1"/>
    </source>
</evidence>
<dbReference type="EMBL" id="CAKOGP040002080">
    <property type="protein sequence ID" value="CAJ1960947.1"/>
    <property type="molecule type" value="Genomic_DNA"/>
</dbReference>
<keyword evidence="2" id="KW-0175">Coiled coil</keyword>
<dbReference type="InterPro" id="IPR011599">
    <property type="entry name" value="PFD_alpha_archaea"/>
</dbReference>
<dbReference type="InterPro" id="IPR004127">
    <property type="entry name" value="Prefoldin_subunit_alpha"/>
</dbReference>
<reference evidence="3" key="1">
    <citation type="submission" date="2023-08" db="EMBL/GenBank/DDBJ databases">
        <authorList>
            <person name="Audoor S."/>
            <person name="Bilcke G."/>
        </authorList>
    </citation>
    <scope>NUCLEOTIDE SEQUENCE</scope>
</reference>
<evidence type="ECO:0000256" key="1">
    <source>
        <dbReference type="ARBA" id="ARBA00010048"/>
    </source>
</evidence>
<dbReference type="InterPro" id="IPR009053">
    <property type="entry name" value="Prefoldin"/>
</dbReference>
<dbReference type="Pfam" id="PF02996">
    <property type="entry name" value="Prefoldin"/>
    <property type="match status" value="1"/>
</dbReference>
<evidence type="ECO:0000256" key="2">
    <source>
        <dbReference type="SAM" id="Coils"/>
    </source>
</evidence>
<dbReference type="PANTHER" id="PTHR12674:SF2">
    <property type="entry name" value="PREFOLDIN SUBUNIT 5"/>
    <property type="match status" value="1"/>
</dbReference>
<dbReference type="GO" id="GO:0016272">
    <property type="term" value="C:prefoldin complex"/>
    <property type="evidence" value="ECO:0007669"/>
    <property type="project" value="InterPro"/>
</dbReference>
<dbReference type="PANTHER" id="PTHR12674">
    <property type="entry name" value="PREFOLDIN SUBUNIT 5"/>
    <property type="match status" value="1"/>
</dbReference>
<sequence length="165" mass="18062">MAEAGGPQGGSAINLDQMSLEELNQVRQQEESRLQALSSRYAQLRAAAARLNASQSAVSELSPASEGKEVMVPLTESVYVPGKIRDPNKLLVEIGTGFFVEKSSKETNAFLDRKLKLCDSNSENVTKIIQVTQQNLESINVTMQGKMMEIRARQEGQRHQAAVEG</sequence>
<evidence type="ECO:0008006" key="5">
    <source>
        <dbReference type="Google" id="ProtNLM"/>
    </source>
</evidence>
<dbReference type="GO" id="GO:1990113">
    <property type="term" value="P:RNA polymerase I assembly"/>
    <property type="evidence" value="ECO:0007669"/>
    <property type="project" value="TreeGrafter"/>
</dbReference>
<dbReference type="SUPFAM" id="SSF46579">
    <property type="entry name" value="Prefoldin"/>
    <property type="match status" value="1"/>
</dbReference>
<dbReference type="Gene3D" id="1.10.287.370">
    <property type="match status" value="1"/>
</dbReference>
<dbReference type="GO" id="GO:1990114">
    <property type="term" value="P:RNA polymerase II core complex assembly"/>
    <property type="evidence" value="ECO:0007669"/>
    <property type="project" value="TreeGrafter"/>
</dbReference>
<dbReference type="GO" id="GO:0006457">
    <property type="term" value="P:protein folding"/>
    <property type="evidence" value="ECO:0007669"/>
    <property type="project" value="InterPro"/>
</dbReference>
<comment type="similarity">
    <text evidence="1">Belongs to the prefoldin subunit alpha family.</text>
</comment>
<dbReference type="NCBIfam" id="TIGR00293">
    <property type="entry name" value="prefoldin subunit alpha"/>
    <property type="match status" value="1"/>
</dbReference>
<feature type="coiled-coil region" evidence="2">
    <location>
        <begin position="20"/>
        <end position="54"/>
    </location>
</feature>
<dbReference type="CDD" id="cd23157">
    <property type="entry name" value="Prefoldin_5"/>
    <property type="match status" value="1"/>
</dbReference>
<proteinExistence type="inferred from homology"/>
<keyword evidence="4" id="KW-1185">Reference proteome</keyword>
<dbReference type="GO" id="GO:1990115">
    <property type="term" value="P:RNA polymerase III assembly"/>
    <property type="evidence" value="ECO:0007669"/>
    <property type="project" value="TreeGrafter"/>
</dbReference>
<accession>A0AAD2G2Y3</accession>
<evidence type="ECO:0000313" key="4">
    <source>
        <dbReference type="Proteomes" id="UP001295423"/>
    </source>
</evidence>
<dbReference type="GO" id="GO:0051082">
    <property type="term" value="F:unfolded protein binding"/>
    <property type="evidence" value="ECO:0007669"/>
    <property type="project" value="InterPro"/>
</dbReference>
<comment type="caution">
    <text evidence="3">The sequence shown here is derived from an EMBL/GenBank/DDBJ whole genome shotgun (WGS) entry which is preliminary data.</text>
</comment>
<dbReference type="GO" id="GO:0005737">
    <property type="term" value="C:cytoplasm"/>
    <property type="evidence" value="ECO:0007669"/>
    <property type="project" value="TreeGrafter"/>
</dbReference>